<dbReference type="PANTHER" id="PTHR14226:SF57">
    <property type="entry name" value="BLR7027 PROTEIN"/>
    <property type="match status" value="1"/>
</dbReference>
<dbReference type="InterPro" id="IPR050301">
    <property type="entry name" value="NTE"/>
</dbReference>
<keyword evidence="1 4" id="KW-0378">Hydrolase</keyword>
<dbReference type="PANTHER" id="PTHR14226">
    <property type="entry name" value="NEUROPATHY TARGET ESTERASE/SWISS CHEESE D.MELANOGASTER"/>
    <property type="match status" value="1"/>
</dbReference>
<reference evidence="8" key="1">
    <citation type="submission" date="2017-08" db="EMBL/GenBank/DDBJ databases">
        <authorList>
            <person name="Varghese N."/>
            <person name="Submissions S."/>
        </authorList>
    </citation>
    <scope>NUCLEOTIDE SEQUENCE [LARGE SCALE GENOMIC DNA]</scope>
    <source>
        <strain evidence="8">DSM 4725</strain>
    </source>
</reference>
<dbReference type="GO" id="GO:0016042">
    <property type="term" value="P:lipid catabolic process"/>
    <property type="evidence" value="ECO:0007669"/>
    <property type="project" value="UniProtKB-UniRule"/>
</dbReference>
<protein>
    <submittedName>
        <fullName evidence="7">NTE family protein</fullName>
    </submittedName>
</protein>
<gene>
    <name evidence="7" type="ORF">SAMN05660748_2300</name>
</gene>
<dbReference type="AlphaFoldDB" id="A0A285V620"/>
<dbReference type="PROSITE" id="PS51635">
    <property type="entry name" value="PNPLA"/>
    <property type="match status" value="1"/>
</dbReference>
<keyword evidence="3 4" id="KW-0443">Lipid metabolism</keyword>
<evidence type="ECO:0000256" key="1">
    <source>
        <dbReference type="ARBA" id="ARBA00022801"/>
    </source>
</evidence>
<feature type="active site" description="Nucleophile" evidence="4">
    <location>
        <position position="64"/>
    </location>
</feature>
<organism evidence="7 8">
    <name type="scientific">Blastococcus aggregatus</name>
    <dbReference type="NCBI Taxonomy" id="38502"/>
    <lineage>
        <taxon>Bacteria</taxon>
        <taxon>Bacillati</taxon>
        <taxon>Actinomycetota</taxon>
        <taxon>Actinomycetes</taxon>
        <taxon>Geodermatophilales</taxon>
        <taxon>Geodermatophilaceae</taxon>
        <taxon>Blastococcus</taxon>
    </lineage>
</organism>
<evidence type="ECO:0000259" key="6">
    <source>
        <dbReference type="PROSITE" id="PS51635"/>
    </source>
</evidence>
<comment type="caution">
    <text evidence="4">Lacks conserved residue(s) required for the propagation of feature annotation.</text>
</comment>
<keyword evidence="2 4" id="KW-0442">Lipid degradation</keyword>
<feature type="short sequence motif" description="DGA/G" evidence="4">
    <location>
        <begin position="228"/>
        <end position="230"/>
    </location>
</feature>
<dbReference type="InterPro" id="IPR016035">
    <property type="entry name" value="Acyl_Trfase/lysoPLipase"/>
</dbReference>
<evidence type="ECO:0000256" key="5">
    <source>
        <dbReference type="SAM" id="MobiDB-lite"/>
    </source>
</evidence>
<dbReference type="Pfam" id="PF01734">
    <property type="entry name" value="Patatin"/>
    <property type="match status" value="1"/>
</dbReference>
<feature type="short sequence motif" description="GXSXG" evidence="4">
    <location>
        <begin position="62"/>
        <end position="66"/>
    </location>
</feature>
<evidence type="ECO:0000313" key="8">
    <source>
        <dbReference type="Proteomes" id="UP000219435"/>
    </source>
</evidence>
<name>A0A285V620_9ACTN</name>
<dbReference type="GO" id="GO:0016787">
    <property type="term" value="F:hydrolase activity"/>
    <property type="evidence" value="ECO:0007669"/>
    <property type="project" value="UniProtKB-UniRule"/>
</dbReference>
<proteinExistence type="predicted"/>
<dbReference type="EMBL" id="OBQI01000003">
    <property type="protein sequence ID" value="SOC49572.1"/>
    <property type="molecule type" value="Genomic_DNA"/>
</dbReference>
<dbReference type="RefSeq" id="WP_176522927.1">
    <property type="nucleotide sequence ID" value="NZ_OBQI01000003.1"/>
</dbReference>
<dbReference type="InterPro" id="IPR002641">
    <property type="entry name" value="PNPLA_dom"/>
</dbReference>
<evidence type="ECO:0000313" key="7">
    <source>
        <dbReference type="EMBL" id="SOC49572.1"/>
    </source>
</evidence>
<feature type="domain" description="PNPLA" evidence="6">
    <location>
        <begin position="27"/>
        <end position="241"/>
    </location>
</feature>
<dbReference type="Gene3D" id="3.40.1090.10">
    <property type="entry name" value="Cytosolic phospholipase A2 catalytic domain"/>
    <property type="match status" value="2"/>
</dbReference>
<feature type="region of interest" description="Disordered" evidence="5">
    <location>
        <begin position="1"/>
        <end position="21"/>
    </location>
</feature>
<sequence>MTEPTDPLSTIPPPRPGTEPLRRRGLVLGAGAALGGAWALGVLCALQDVEGYDPAEQDVIVGTSAGSVLAALIACGVPPRRLAERLAGGAAEVEGTEPVNALDVDDQVHRTLGHVPLPIPLPGNLALVARSLGRPGRHTLMTAAAALAPRGRGSLAPVGELVAEFQPAGGWPVRPRTWVVAMDFDSGRRTVFGRPGAPPASLPVAVMASCAAPGYFPPVPVAGRRYIDGGGVSVTNADVLVREHLDEVLVLAPMAWSGSDPRWGRLARLDGGLRRYATGRLEREVRRLEEAGSRVRVVVPTPEDLIAMGPNVMNPERRTAVFETALRTTSARLRQPRAVRYPVKPPTVATSA</sequence>
<dbReference type="SUPFAM" id="SSF52151">
    <property type="entry name" value="FabD/lysophospholipase-like"/>
    <property type="match status" value="1"/>
</dbReference>
<accession>A0A285V620</accession>
<feature type="active site" description="Proton acceptor" evidence="4">
    <location>
        <position position="228"/>
    </location>
</feature>
<evidence type="ECO:0000256" key="3">
    <source>
        <dbReference type="ARBA" id="ARBA00023098"/>
    </source>
</evidence>
<evidence type="ECO:0000256" key="2">
    <source>
        <dbReference type="ARBA" id="ARBA00022963"/>
    </source>
</evidence>
<evidence type="ECO:0000256" key="4">
    <source>
        <dbReference type="PROSITE-ProRule" id="PRU01161"/>
    </source>
</evidence>
<keyword evidence="8" id="KW-1185">Reference proteome</keyword>
<dbReference type="Proteomes" id="UP000219435">
    <property type="component" value="Unassembled WGS sequence"/>
</dbReference>